<dbReference type="CDD" id="cd05233">
    <property type="entry name" value="SDR_c"/>
    <property type="match status" value="1"/>
</dbReference>
<organism evidence="3 4">
    <name type="scientific">Rhodococcus jostii</name>
    <dbReference type="NCBI Taxonomy" id="132919"/>
    <lineage>
        <taxon>Bacteria</taxon>
        <taxon>Bacillati</taxon>
        <taxon>Actinomycetota</taxon>
        <taxon>Actinomycetes</taxon>
        <taxon>Mycobacteriales</taxon>
        <taxon>Nocardiaceae</taxon>
        <taxon>Rhodococcus</taxon>
    </lineage>
</organism>
<dbReference type="PANTHER" id="PTHR43639:SF1">
    <property type="entry name" value="SHORT-CHAIN DEHYDROGENASE_REDUCTASE FAMILY PROTEIN"/>
    <property type="match status" value="1"/>
</dbReference>
<keyword evidence="4" id="KW-1185">Reference proteome</keyword>
<dbReference type="Pfam" id="PF13561">
    <property type="entry name" value="adh_short_C2"/>
    <property type="match status" value="1"/>
</dbReference>
<dbReference type="GO" id="GO:0016491">
    <property type="term" value="F:oxidoreductase activity"/>
    <property type="evidence" value="ECO:0007669"/>
    <property type="project" value="UniProtKB-KW"/>
</dbReference>
<dbReference type="EMBL" id="JAWLKA010000041">
    <property type="protein sequence ID" value="MDV6286583.1"/>
    <property type="molecule type" value="Genomic_DNA"/>
</dbReference>
<accession>A0ABU4CTM1</accession>
<evidence type="ECO:0000313" key="3">
    <source>
        <dbReference type="EMBL" id="MDV6286583.1"/>
    </source>
</evidence>
<dbReference type="Proteomes" id="UP001185737">
    <property type="component" value="Unassembled WGS sequence"/>
</dbReference>
<keyword evidence="2 3" id="KW-0560">Oxidoreductase</keyword>
<evidence type="ECO:0000256" key="2">
    <source>
        <dbReference type="ARBA" id="ARBA00023002"/>
    </source>
</evidence>
<protein>
    <submittedName>
        <fullName evidence="3">SDR family oxidoreductase</fullName>
        <ecNumber evidence="3">1.-.-.-</ecNumber>
    </submittedName>
</protein>
<comment type="similarity">
    <text evidence="1">Belongs to the short-chain dehydrogenases/reductases (SDR) family.</text>
</comment>
<dbReference type="RefSeq" id="WP_317571581.1">
    <property type="nucleotide sequence ID" value="NZ_JAWLKA010000041.1"/>
</dbReference>
<comment type="caution">
    <text evidence="3">The sequence shown here is derived from an EMBL/GenBank/DDBJ whole genome shotgun (WGS) entry which is preliminary data.</text>
</comment>
<dbReference type="SUPFAM" id="SSF51735">
    <property type="entry name" value="NAD(P)-binding Rossmann-fold domains"/>
    <property type="match status" value="1"/>
</dbReference>
<name>A0ABU4CTM1_RHOJO</name>
<dbReference type="InterPro" id="IPR020904">
    <property type="entry name" value="Sc_DH/Rdtase_CS"/>
</dbReference>
<evidence type="ECO:0000313" key="4">
    <source>
        <dbReference type="Proteomes" id="UP001185737"/>
    </source>
</evidence>
<proteinExistence type="inferred from homology"/>
<gene>
    <name evidence="3" type="ORF">R3Q59_39575</name>
</gene>
<evidence type="ECO:0000256" key="1">
    <source>
        <dbReference type="ARBA" id="ARBA00006484"/>
    </source>
</evidence>
<sequence>MSEQLRAVVTGASGGIGRALALHLAAQGAQIAGTFRGDESKREEFAQELRAAGGDPYLQSVDVRERADIVRFGDEVAEKFGGIDFWVNNAARLLVKPFAETTAEDWTDLFTTNFFGYVWGCQVAARHMSAQKSGSIVNVSSVVFEQPPRDLSAYVSAKGAITGLTRALAVELGPAGITVNAVSPGATETPLNDAAWTDEVRRRYRERIPAGRIGTSEEVAAAIALLSEPGARYVTGQIIRADGGLVLDGSVGHERSH</sequence>
<dbReference type="EC" id="1.-.-.-" evidence="3"/>
<dbReference type="Gene3D" id="3.40.50.720">
    <property type="entry name" value="NAD(P)-binding Rossmann-like Domain"/>
    <property type="match status" value="1"/>
</dbReference>
<dbReference type="PRINTS" id="PR00080">
    <property type="entry name" value="SDRFAMILY"/>
</dbReference>
<dbReference type="PANTHER" id="PTHR43639">
    <property type="entry name" value="OXIDOREDUCTASE, SHORT-CHAIN DEHYDROGENASE/REDUCTASE FAMILY (AFU_ORTHOLOGUE AFUA_5G02870)"/>
    <property type="match status" value="1"/>
</dbReference>
<dbReference type="PROSITE" id="PS00061">
    <property type="entry name" value="ADH_SHORT"/>
    <property type="match status" value="1"/>
</dbReference>
<dbReference type="InterPro" id="IPR036291">
    <property type="entry name" value="NAD(P)-bd_dom_sf"/>
</dbReference>
<reference evidence="3 4" key="1">
    <citation type="submission" date="2023-10" db="EMBL/GenBank/DDBJ databases">
        <title>Development of a sustainable strategy for remediation of hydrocarbon-contaminated territories based on the waste exchange concept.</title>
        <authorList>
            <person name="Krivoruchko A."/>
        </authorList>
    </citation>
    <scope>NUCLEOTIDE SEQUENCE [LARGE SCALE GENOMIC DNA]</scope>
    <source>
        <strain evidence="3 4">IEGM 60</strain>
    </source>
</reference>
<dbReference type="InterPro" id="IPR002347">
    <property type="entry name" value="SDR_fam"/>
</dbReference>
<dbReference type="PRINTS" id="PR00081">
    <property type="entry name" value="GDHRDH"/>
</dbReference>